<dbReference type="RefSeq" id="WP_139069778.1">
    <property type="nucleotide sequence ID" value="NZ_LVYV01000001.1"/>
</dbReference>
<dbReference type="AlphaFoldDB" id="A0A109ZYE2"/>
<dbReference type="EMBL" id="KT955714">
    <property type="protein sequence ID" value="AMH39542.1"/>
    <property type="molecule type" value="Genomic_DNA"/>
</dbReference>
<name>A0A109ZYE2_9BRAD</name>
<sequence length="172" mass="19434">MVASLSSAISGTTAPEKQIIPSARRILAKSEHLQALIQRSSSYTTIAGESRLVWKPDIERIQRVVVKNARGHAFYEMGEPMMNDPASVWVGALEHLKGDERDRFESGWDSTGIWPEVGCRMMNRLATGSDLNQNGWVIVQENVYRYLTVQVGLMTVRTVLYNFLATEVVWEY</sequence>
<proteinExistence type="predicted"/>
<dbReference type="OrthoDB" id="9757976at2"/>
<gene>
    <name evidence="1" type="ORF">PROKKA_00731</name>
</gene>
<evidence type="ECO:0000313" key="1">
    <source>
        <dbReference type="EMBL" id="AMH39542.1"/>
    </source>
</evidence>
<protein>
    <submittedName>
        <fullName evidence="1">Uncharacterized protein</fullName>
    </submittedName>
</protein>
<organism evidence="1">
    <name type="scientific">Tardiphaga robiniae</name>
    <dbReference type="NCBI Taxonomy" id="943830"/>
    <lineage>
        <taxon>Bacteria</taxon>
        <taxon>Pseudomonadati</taxon>
        <taxon>Pseudomonadota</taxon>
        <taxon>Alphaproteobacteria</taxon>
        <taxon>Hyphomicrobiales</taxon>
        <taxon>Nitrobacteraceae</taxon>
        <taxon>Tardiphaga</taxon>
    </lineage>
</organism>
<reference evidence="1" key="1">
    <citation type="submission" date="2015-10" db="EMBL/GenBank/DDBJ databases">
        <title>Evolution marks in rhizobial microsymbionts genomes from the relict species Vavilovia formosa (Stev.) Fed.</title>
        <authorList>
            <person name="Kopat V."/>
        </authorList>
    </citation>
    <scope>NUCLEOTIDE SEQUENCE</scope>
    <source>
        <strain evidence="1">Vaf-07</strain>
    </source>
</reference>
<accession>A0A109ZYE2</accession>